<dbReference type="Gene3D" id="1.10.10.10">
    <property type="entry name" value="Winged helix-like DNA-binding domain superfamily/Winged helix DNA-binding domain"/>
    <property type="match status" value="1"/>
</dbReference>
<dbReference type="AlphaFoldDB" id="Q1R1I8"/>
<dbReference type="InterPro" id="IPR012340">
    <property type="entry name" value="NA-bd_OB-fold"/>
</dbReference>
<dbReference type="SMART" id="SM00316">
    <property type="entry name" value="S1"/>
    <property type="match status" value="2"/>
</dbReference>
<evidence type="ECO:0000259" key="2">
    <source>
        <dbReference type="SMART" id="SM00316"/>
    </source>
</evidence>
<gene>
    <name evidence="3" type="ordered locus">Csal_0056</name>
</gene>
<dbReference type="STRING" id="290398.Csal_0056"/>
<dbReference type="HOGENOM" id="CLU_064885_2_0_6"/>
<dbReference type="KEGG" id="csa:Csal_0056"/>
<feature type="domain" description="S1 motif" evidence="2">
    <location>
        <begin position="159"/>
        <end position="221"/>
    </location>
</feature>
<accession>Q1R1I8</accession>
<dbReference type="SMR" id="Q1R1I8"/>
<keyword evidence="4" id="KW-1185">Reference proteome</keyword>
<feature type="domain" description="S1 motif" evidence="2">
    <location>
        <begin position="85"/>
        <end position="146"/>
    </location>
</feature>
<dbReference type="InterPro" id="IPR014464">
    <property type="entry name" value="CvfB_fam"/>
</dbReference>
<dbReference type="DNASU" id="4027235"/>
<dbReference type="InterPro" id="IPR040764">
    <property type="entry name" value="CvfB_WH"/>
</dbReference>
<evidence type="ECO:0000313" key="4">
    <source>
        <dbReference type="Proteomes" id="UP000000239"/>
    </source>
</evidence>
<dbReference type="eggNOG" id="COG2996">
    <property type="taxonomic scope" value="Bacteria"/>
</dbReference>
<feature type="region of interest" description="Disordered" evidence="1">
    <location>
        <begin position="61"/>
        <end position="80"/>
    </location>
</feature>
<dbReference type="GO" id="GO:0003676">
    <property type="term" value="F:nucleic acid binding"/>
    <property type="evidence" value="ECO:0007669"/>
    <property type="project" value="InterPro"/>
</dbReference>
<dbReference type="Gene3D" id="2.40.50.140">
    <property type="entry name" value="Nucleic acid-binding proteins"/>
    <property type="match status" value="1"/>
</dbReference>
<dbReference type="Pfam" id="PF13509">
    <property type="entry name" value="S1_2"/>
    <property type="match status" value="1"/>
</dbReference>
<dbReference type="EMBL" id="CP000285">
    <property type="protein sequence ID" value="ABE57420.1"/>
    <property type="molecule type" value="Genomic_DNA"/>
</dbReference>
<dbReference type="InterPro" id="IPR003029">
    <property type="entry name" value="S1_domain"/>
</dbReference>
<evidence type="ECO:0000256" key="1">
    <source>
        <dbReference type="SAM" id="MobiDB-lite"/>
    </source>
</evidence>
<dbReference type="Proteomes" id="UP000000239">
    <property type="component" value="Chromosome"/>
</dbReference>
<reference evidence="3 4" key="1">
    <citation type="journal article" date="2011" name="Stand. Genomic Sci.">
        <title>Complete genome sequence of the halophilic and highly halotolerant Chromohalobacter salexigens type strain (1H11(T)).</title>
        <authorList>
            <person name="Copeland A."/>
            <person name="O'Connor K."/>
            <person name="Lucas S."/>
            <person name="Lapidus A."/>
            <person name="Berry K.W."/>
            <person name="Detter J.C."/>
            <person name="Del Rio T.G."/>
            <person name="Hammon N."/>
            <person name="Dalin E."/>
            <person name="Tice H."/>
            <person name="Pitluck S."/>
            <person name="Bruce D."/>
            <person name="Goodwin L."/>
            <person name="Han C."/>
            <person name="Tapia R."/>
            <person name="Saunders E."/>
            <person name="Schmutz J."/>
            <person name="Brettin T."/>
            <person name="Larimer F."/>
            <person name="Land M."/>
            <person name="Hauser L."/>
            <person name="Vargas C."/>
            <person name="Nieto J.J."/>
            <person name="Kyrpides N.C."/>
            <person name="Ivanova N."/>
            <person name="Goker M."/>
            <person name="Klenk H.P."/>
            <person name="Csonka L.N."/>
            <person name="Woyke T."/>
        </authorList>
    </citation>
    <scope>NUCLEOTIDE SEQUENCE [LARGE SCALE GENOMIC DNA]</scope>
    <source>
        <strain evidence="4">ATCC BAA-138 / DSM 3043 / CIP 106854 / NCIMB 13768 / 1H11</strain>
    </source>
</reference>
<protein>
    <submittedName>
        <fullName evidence="3">RNA binding S1</fullName>
    </submittedName>
</protein>
<dbReference type="Pfam" id="PF17783">
    <property type="entry name" value="WHD_CvfB"/>
    <property type="match status" value="1"/>
</dbReference>
<proteinExistence type="predicted"/>
<organism evidence="3 4">
    <name type="scientific">Chromohalobacter israelensis (strain ATCC BAA-138 / DSM 3043 / CIP 106854 / NCIMB 13768 / 1H11)</name>
    <name type="common">Chromohalobacter salexigens</name>
    <dbReference type="NCBI Taxonomy" id="290398"/>
    <lineage>
        <taxon>Bacteria</taxon>
        <taxon>Pseudomonadati</taxon>
        <taxon>Pseudomonadota</taxon>
        <taxon>Gammaproteobacteria</taxon>
        <taxon>Oceanospirillales</taxon>
        <taxon>Halomonadaceae</taxon>
        <taxon>Chromohalobacter</taxon>
    </lineage>
</organism>
<dbReference type="InterPro" id="IPR039566">
    <property type="entry name" value="CvfB_S1_st"/>
</dbReference>
<evidence type="ECO:0000313" key="3">
    <source>
        <dbReference type="EMBL" id="ABE57420.1"/>
    </source>
</evidence>
<dbReference type="InterPro" id="IPR036388">
    <property type="entry name" value="WH-like_DNA-bd_sf"/>
</dbReference>
<dbReference type="PANTHER" id="PTHR37296">
    <property type="entry name" value="CONSERVED VIRULENCE FACTOR B"/>
    <property type="match status" value="1"/>
</dbReference>
<sequence>MNAERQPSCCKVRLLLCDKSYPSHQSPIYTPTPPPWPLLALPGGVIMRTYLSSVAAIMSRSPDPAPRSSAPGRRASSSTRPPLARIGEVAYLKVVAVNTTGAFLDWGQPKDVLLPFAEQRFRPEVGKRVLVMLYEDAQGRPVASMRLDRFLADEATDLKAGDQVALVVAERTDLGFKAVVDHRYWGLLYADDIVHPPRRGQRLTGYIKRVREDGRLDLAMLPPGEAGLDVVGDKVLALLRCHGGFVALGDKTPAAEIKARVGVSKSAFKQAVGRLYKKRLITIEAEGIRLTREAIDDASSD</sequence>
<dbReference type="PANTHER" id="PTHR37296:SF1">
    <property type="entry name" value="CONSERVED VIRULENCE FACTOR B"/>
    <property type="match status" value="1"/>
</dbReference>
<name>Q1R1I8_CHRI1</name>